<proteinExistence type="predicted"/>
<reference evidence="2" key="1">
    <citation type="submission" date="2019-10" db="EMBL/GenBank/DDBJ databases">
        <authorList>
            <person name="Nor Muhammad N."/>
        </authorList>
    </citation>
    <scope>NUCLEOTIDE SEQUENCE</scope>
</reference>
<name>A0A5K1JZE7_9APHY</name>
<organism evidence="2">
    <name type="scientific">Ganoderma boninense</name>
    <dbReference type="NCBI Taxonomy" id="34458"/>
    <lineage>
        <taxon>Eukaryota</taxon>
        <taxon>Fungi</taxon>
        <taxon>Dikarya</taxon>
        <taxon>Basidiomycota</taxon>
        <taxon>Agaricomycotina</taxon>
        <taxon>Agaricomycetes</taxon>
        <taxon>Polyporales</taxon>
        <taxon>Polyporaceae</taxon>
        <taxon>Ganoderma</taxon>
    </lineage>
</organism>
<dbReference type="EMBL" id="LR726669">
    <property type="protein sequence ID" value="VWO98005.1"/>
    <property type="molecule type" value="Genomic_DNA"/>
</dbReference>
<feature type="domain" description="BTB" evidence="1">
    <location>
        <begin position="18"/>
        <end position="79"/>
    </location>
</feature>
<dbReference type="GO" id="GO:0004479">
    <property type="term" value="F:methionyl-tRNA formyltransferase activity"/>
    <property type="evidence" value="ECO:0007669"/>
    <property type="project" value="UniProtKB-EC"/>
</dbReference>
<gene>
    <name evidence="2" type="primary">A6QGB6</name>
</gene>
<dbReference type="EC" id="2.1.2.9" evidence="2"/>
<sequence length="310" mass="34486">MSPLEELTRDQDFWLQDGSVVLVAEKTAFKVYAGLLSAHSPVFSGLFSPTNHPDETYDGCPVVRMPDSPEDFKWLLTHLIPKSLLHLRSAHVPGYPELSALARLGHKYQIDALEKHAHGPPQGRVYEQRRAVRAPPRHCVFQLCGLQPDRRHPHRQAHEQPQHAALAFLLCAQNEDIIIDGQARGPGKDGALLVLNKADAKRCIAGIYELCQTSERALQQTRLAIPVQACCTPTACRSALDAILGTGTSTSSSPKGSRDIYLLKGLSFRGCDACKQVFGNLRRTKRRELWKQLPRIFGLQAELKGHWPES</sequence>
<dbReference type="InterPro" id="IPR000210">
    <property type="entry name" value="BTB/POZ_dom"/>
</dbReference>
<dbReference type="Pfam" id="PF00651">
    <property type="entry name" value="BTB"/>
    <property type="match status" value="1"/>
</dbReference>
<dbReference type="Gene3D" id="3.30.710.10">
    <property type="entry name" value="Potassium Channel Kv1.1, Chain A"/>
    <property type="match status" value="1"/>
</dbReference>
<dbReference type="AlphaFoldDB" id="A0A5K1JZE7"/>
<protein>
    <submittedName>
        <fullName evidence="2">Methionyl-tRNA formyltransferase (EC)</fullName>
        <ecNumber evidence="2">2.1.2.9</ecNumber>
    </submittedName>
</protein>
<dbReference type="InterPro" id="IPR011333">
    <property type="entry name" value="SKP1/BTB/POZ_sf"/>
</dbReference>
<accession>A0A5K1JZE7</accession>
<dbReference type="PROSITE" id="PS50097">
    <property type="entry name" value="BTB"/>
    <property type="match status" value="1"/>
</dbReference>
<evidence type="ECO:0000313" key="2">
    <source>
        <dbReference type="EMBL" id="VWO98005.1"/>
    </source>
</evidence>
<keyword evidence="2" id="KW-0808">Transferase</keyword>
<evidence type="ECO:0000259" key="1">
    <source>
        <dbReference type="PROSITE" id="PS50097"/>
    </source>
</evidence>
<dbReference type="SMART" id="SM00225">
    <property type="entry name" value="BTB"/>
    <property type="match status" value="1"/>
</dbReference>
<dbReference type="CDD" id="cd18186">
    <property type="entry name" value="BTB_POZ_ZBTB_KLHL-like"/>
    <property type="match status" value="1"/>
</dbReference>